<dbReference type="SMART" id="SM01217">
    <property type="entry name" value="Fn3_like"/>
    <property type="match status" value="1"/>
</dbReference>
<dbReference type="PROSITE" id="PS00775">
    <property type="entry name" value="GLYCOSYL_HYDROL_F3"/>
    <property type="match status" value="1"/>
</dbReference>
<comment type="caution">
    <text evidence="13">The sequence shown here is derived from an EMBL/GenBank/DDBJ whole genome shotgun (WGS) entry which is preliminary data.</text>
</comment>
<evidence type="ECO:0000256" key="5">
    <source>
        <dbReference type="ARBA" id="ARBA00022801"/>
    </source>
</evidence>
<keyword evidence="5 10" id="KW-0378">Hydrolase</keyword>
<keyword evidence="8 10" id="KW-0326">Glycosidase</keyword>
<evidence type="ECO:0000313" key="13">
    <source>
        <dbReference type="EMBL" id="CAK7233457.1"/>
    </source>
</evidence>
<dbReference type="InterPro" id="IPR050288">
    <property type="entry name" value="Cellulose_deg_GH3"/>
</dbReference>
<evidence type="ECO:0000256" key="6">
    <source>
        <dbReference type="ARBA" id="ARBA00023180"/>
    </source>
</evidence>
<dbReference type="InterPro" id="IPR026891">
    <property type="entry name" value="Fn3-like"/>
</dbReference>
<dbReference type="Gene3D" id="2.60.40.10">
    <property type="entry name" value="Immunoglobulins"/>
    <property type="match status" value="1"/>
</dbReference>
<dbReference type="Proteomes" id="UP001642406">
    <property type="component" value="Unassembled WGS sequence"/>
</dbReference>
<reference evidence="13 14" key="1">
    <citation type="submission" date="2024-01" db="EMBL/GenBank/DDBJ databases">
        <authorList>
            <person name="Allen C."/>
            <person name="Tagirdzhanova G."/>
        </authorList>
    </citation>
    <scope>NUCLEOTIDE SEQUENCE [LARGE SCALE GENOMIC DNA]</scope>
</reference>
<keyword evidence="14" id="KW-1185">Reference proteome</keyword>
<evidence type="ECO:0000256" key="1">
    <source>
        <dbReference type="ARBA" id="ARBA00000448"/>
    </source>
</evidence>
<dbReference type="InterPro" id="IPR036962">
    <property type="entry name" value="Glyco_hydro_3_N_sf"/>
</dbReference>
<dbReference type="InterPro" id="IPR013783">
    <property type="entry name" value="Ig-like_fold"/>
</dbReference>
<dbReference type="SUPFAM" id="SSF52279">
    <property type="entry name" value="Beta-D-glucan exohydrolase, C-terminal domain"/>
    <property type="match status" value="1"/>
</dbReference>
<feature type="chain" id="PRO_5045903364" description="beta-glucosidase" evidence="11">
    <location>
        <begin position="24"/>
        <end position="778"/>
    </location>
</feature>
<evidence type="ECO:0000256" key="2">
    <source>
        <dbReference type="ARBA" id="ARBA00004987"/>
    </source>
</evidence>
<accession>A0ABP0CMW7</accession>
<evidence type="ECO:0000259" key="12">
    <source>
        <dbReference type="SMART" id="SM01217"/>
    </source>
</evidence>
<feature type="domain" description="Fibronectin type III-like" evidence="12">
    <location>
        <begin position="698"/>
        <end position="766"/>
    </location>
</feature>
<dbReference type="InterPro" id="IPR036881">
    <property type="entry name" value="Glyco_hydro_3_C_sf"/>
</dbReference>
<evidence type="ECO:0000256" key="7">
    <source>
        <dbReference type="ARBA" id="ARBA00023277"/>
    </source>
</evidence>
<evidence type="ECO:0000256" key="11">
    <source>
        <dbReference type="SAM" id="SignalP"/>
    </source>
</evidence>
<dbReference type="InterPro" id="IPR019800">
    <property type="entry name" value="Glyco_hydro_3_AS"/>
</dbReference>
<keyword evidence="9 10" id="KW-0624">Polysaccharide degradation</keyword>
<evidence type="ECO:0000313" key="14">
    <source>
        <dbReference type="Proteomes" id="UP001642406"/>
    </source>
</evidence>
<evidence type="ECO:0000256" key="3">
    <source>
        <dbReference type="ARBA" id="ARBA00005336"/>
    </source>
</evidence>
<organism evidence="13 14">
    <name type="scientific">Sporothrix bragantina</name>
    <dbReference type="NCBI Taxonomy" id="671064"/>
    <lineage>
        <taxon>Eukaryota</taxon>
        <taxon>Fungi</taxon>
        <taxon>Dikarya</taxon>
        <taxon>Ascomycota</taxon>
        <taxon>Pezizomycotina</taxon>
        <taxon>Sordariomycetes</taxon>
        <taxon>Sordariomycetidae</taxon>
        <taxon>Ophiostomatales</taxon>
        <taxon>Ophiostomataceae</taxon>
        <taxon>Sporothrix</taxon>
    </lineage>
</organism>
<dbReference type="SUPFAM" id="SSF51445">
    <property type="entry name" value="(Trans)glycosidases"/>
    <property type="match status" value="1"/>
</dbReference>
<dbReference type="Pfam" id="PF00933">
    <property type="entry name" value="Glyco_hydro_3"/>
    <property type="match status" value="1"/>
</dbReference>
<evidence type="ECO:0000256" key="8">
    <source>
        <dbReference type="ARBA" id="ARBA00023295"/>
    </source>
</evidence>
<evidence type="ECO:0000256" key="10">
    <source>
        <dbReference type="RuleBase" id="RU361161"/>
    </source>
</evidence>
<dbReference type="PANTHER" id="PTHR42715">
    <property type="entry name" value="BETA-GLUCOSIDASE"/>
    <property type="match status" value="1"/>
</dbReference>
<comment type="similarity">
    <text evidence="3 10">Belongs to the glycosyl hydrolase 3 family.</text>
</comment>
<evidence type="ECO:0000256" key="9">
    <source>
        <dbReference type="ARBA" id="ARBA00023326"/>
    </source>
</evidence>
<keyword evidence="11" id="KW-0732">Signal</keyword>
<sequence>MPRPLSFQDLTVALACLVPCASAAAAVDCLQADPNAAPGAIYKNASYCPAARAENLLPLLTWQEKIGQMGGLRQLLQANLTYNATNAATILQTQSGTLSYGSQLNPAAGVLQYANQERRQHMNASLVPLITVTDSVNSIYVTGGTLFPATLSLAATFNVPYYEEVVAAIRDENVALGTRWVLSPELDIPKDPRYGRVGETYGEDAFLVTQFGKQYVRTMQAKDALGYVKVGCTIKHYVYGNPTDGINTASQYGGINHLYNDQLIPFIDIIRNADPLSIMISYATVDNVPMSVNTYMLQDVLREKLGFKGLIMSDAGAISNLHTQSHVASSAADAALKAARAGMQNELSPGQPAAFPLLINYVNESDVAQLVNEAALRMLEIKFATGTFDEPLPTLENLEATLRAPEHLAVNRNVSREAIVLLTNNNNTLPLSLKSNNATQKVAVLGPFADIINAGTYAPQISTNRSFGNSLVQSLQAQFGAANVLYEQGVDFVDTTNDTGIDAAVAAAKEAGLAVVSLGSLAVYGQDPLASKRTDGEFAAHADLGFPGLQQNLLDAVLAAGVPTVLVINAGQAFALNNYTLENCGAILHAFLGGEYTADAVVEILVGKVNPSGRMPISLPTVTGATPAVYDYLASDAVAQYTFPNLPRAVPMPFGYGLSYTTFTYGDATLVSSLTSTGEPAVNVSVTVSNTGSMGGKEVVQVYLHQEYSLIELPVKRLVAVEKVDIAAGAQRQVTFTLPVESLGYYLSGAWTRETANYTFMVGSSSLDVDLTSLSMVL</sequence>
<comment type="catalytic activity">
    <reaction evidence="1 10">
        <text>Hydrolysis of terminal, non-reducing beta-D-glucosyl residues with release of beta-D-glucose.</text>
        <dbReference type="EC" id="3.2.1.21"/>
    </reaction>
</comment>
<protein>
    <recommendedName>
        <fullName evidence="4 10">beta-glucosidase</fullName>
        <ecNumber evidence="4 10">3.2.1.21</ecNumber>
    </recommendedName>
</protein>
<dbReference type="Gene3D" id="3.40.50.1700">
    <property type="entry name" value="Glycoside hydrolase family 3 C-terminal domain"/>
    <property type="match status" value="1"/>
</dbReference>
<dbReference type="InterPro" id="IPR001764">
    <property type="entry name" value="Glyco_hydro_3_N"/>
</dbReference>
<dbReference type="EC" id="3.2.1.21" evidence="4 10"/>
<proteinExistence type="inferred from homology"/>
<dbReference type="InterPro" id="IPR002772">
    <property type="entry name" value="Glyco_hydro_3_C"/>
</dbReference>
<evidence type="ECO:0000256" key="4">
    <source>
        <dbReference type="ARBA" id="ARBA00012744"/>
    </source>
</evidence>
<gene>
    <name evidence="13" type="ORF">SBRCBS47491_008615</name>
</gene>
<dbReference type="EMBL" id="CAWUHC010000116">
    <property type="protein sequence ID" value="CAK7233457.1"/>
    <property type="molecule type" value="Genomic_DNA"/>
</dbReference>
<dbReference type="Pfam" id="PF14310">
    <property type="entry name" value="Fn3-like"/>
    <property type="match status" value="1"/>
</dbReference>
<keyword evidence="6" id="KW-0325">Glycoprotein</keyword>
<comment type="pathway">
    <text evidence="2 10">Glycan metabolism; cellulose degradation.</text>
</comment>
<feature type="signal peptide" evidence="11">
    <location>
        <begin position="1"/>
        <end position="23"/>
    </location>
</feature>
<dbReference type="PRINTS" id="PR00133">
    <property type="entry name" value="GLHYDRLASE3"/>
</dbReference>
<dbReference type="Gene3D" id="3.20.20.300">
    <property type="entry name" value="Glycoside hydrolase, family 3, N-terminal domain"/>
    <property type="match status" value="1"/>
</dbReference>
<name>A0ABP0CMW7_9PEZI</name>
<dbReference type="PANTHER" id="PTHR42715:SF10">
    <property type="entry name" value="BETA-GLUCOSIDASE"/>
    <property type="match status" value="1"/>
</dbReference>
<dbReference type="Pfam" id="PF01915">
    <property type="entry name" value="Glyco_hydro_3_C"/>
    <property type="match status" value="1"/>
</dbReference>
<dbReference type="InterPro" id="IPR017853">
    <property type="entry name" value="GH"/>
</dbReference>
<keyword evidence="7 10" id="KW-0119">Carbohydrate metabolism</keyword>